<keyword evidence="6 7" id="KW-0804">Transcription</keyword>
<dbReference type="EMBL" id="MWWR01000006">
    <property type="protein sequence ID" value="OZG51781.1"/>
    <property type="molecule type" value="Genomic_DNA"/>
</dbReference>
<dbReference type="GO" id="GO:2000143">
    <property type="term" value="P:negative regulation of DNA-templated transcription initiation"/>
    <property type="evidence" value="ECO:0007669"/>
    <property type="project" value="TreeGrafter"/>
</dbReference>
<dbReference type="Gene3D" id="3.40.1550.20">
    <property type="entry name" value="Transcriptional regulator MraZ domain"/>
    <property type="match status" value="1"/>
</dbReference>
<dbReference type="PROSITE" id="PS51740">
    <property type="entry name" value="SPOVT_ABRB"/>
    <property type="match status" value="2"/>
</dbReference>
<feature type="compositionally biased region" description="Low complexity" evidence="8">
    <location>
        <begin position="8"/>
        <end position="34"/>
    </location>
</feature>
<sequence length="190" mass="20475">MGDDDIVAQASASSTPSDPSAQSPTPTSAAAPVPGAAPTPDPMAMPALLLGTYTPKMDAKGRIALPAKFRSQLGTGCVLARGQERCVYLLPIPEFRRIAQQVQRTSLSDKRARSYLRVFLSGAVDEEPDKQGRVTVPQMLRDYAGLDGDIVVIGVGTRAEVWDKQTWETYLSEQEDDYSDMADDILPGGF</sequence>
<evidence type="ECO:0000259" key="9">
    <source>
        <dbReference type="PROSITE" id="PS51740"/>
    </source>
</evidence>
<dbReference type="InterPro" id="IPR007159">
    <property type="entry name" value="SpoVT-AbrB_dom"/>
</dbReference>
<dbReference type="GO" id="GO:0003700">
    <property type="term" value="F:DNA-binding transcription factor activity"/>
    <property type="evidence" value="ECO:0007669"/>
    <property type="project" value="UniProtKB-UniRule"/>
</dbReference>
<organism evidence="10 11">
    <name type="scientific">Pseudoscardovia radai</name>
    <dbReference type="NCBI Taxonomy" id="987066"/>
    <lineage>
        <taxon>Bacteria</taxon>
        <taxon>Bacillati</taxon>
        <taxon>Actinomycetota</taxon>
        <taxon>Actinomycetes</taxon>
        <taxon>Bifidobacteriales</taxon>
        <taxon>Bifidobacteriaceae</taxon>
        <taxon>Pseudoscardovia</taxon>
    </lineage>
</organism>
<evidence type="ECO:0000256" key="2">
    <source>
        <dbReference type="ARBA" id="ARBA00022490"/>
    </source>
</evidence>
<protein>
    <recommendedName>
        <fullName evidence="1 7">Transcriptional regulator MraZ</fullName>
    </recommendedName>
</protein>
<keyword evidence="3" id="KW-0677">Repeat</keyword>
<keyword evidence="11" id="KW-1185">Reference proteome</keyword>
<evidence type="ECO:0000256" key="4">
    <source>
        <dbReference type="ARBA" id="ARBA00023015"/>
    </source>
</evidence>
<feature type="domain" description="SpoVT-AbrB" evidence="9">
    <location>
        <begin position="52"/>
        <end position="94"/>
    </location>
</feature>
<dbReference type="Pfam" id="PF02381">
    <property type="entry name" value="MraZ"/>
    <property type="match status" value="2"/>
</dbReference>
<comment type="similarity">
    <text evidence="7">Belongs to the MraZ family.</text>
</comment>
<name>A0A261EY55_9BIFI</name>
<comment type="subunit">
    <text evidence="7">Forms oligomers.</text>
</comment>
<dbReference type="CDD" id="cd16321">
    <property type="entry name" value="MraZ_C"/>
    <property type="match status" value="1"/>
</dbReference>
<evidence type="ECO:0000313" key="11">
    <source>
        <dbReference type="Proteomes" id="UP000216725"/>
    </source>
</evidence>
<reference evidence="10 11" key="1">
    <citation type="journal article" date="2017" name="BMC Genomics">
        <title>Comparative genomic and phylogenomic analyses of the Bifidobacteriaceae family.</title>
        <authorList>
            <person name="Lugli G.A."/>
            <person name="Milani C."/>
            <person name="Turroni F."/>
            <person name="Duranti S."/>
            <person name="Mancabelli L."/>
            <person name="Mangifesta M."/>
            <person name="Ferrario C."/>
            <person name="Modesto M."/>
            <person name="Mattarelli P."/>
            <person name="Jiri K."/>
            <person name="van Sinderen D."/>
            <person name="Ventura M."/>
        </authorList>
    </citation>
    <scope>NUCLEOTIDE SEQUENCE [LARGE SCALE GENOMIC DNA]</scope>
    <source>
        <strain evidence="10 11">DSM 24742</strain>
    </source>
</reference>
<dbReference type="SUPFAM" id="SSF89447">
    <property type="entry name" value="AbrB/MazE/MraZ-like"/>
    <property type="match status" value="1"/>
</dbReference>
<evidence type="ECO:0000256" key="6">
    <source>
        <dbReference type="ARBA" id="ARBA00023163"/>
    </source>
</evidence>
<comment type="subcellular location">
    <subcellularLocation>
        <location evidence="7">Cytoplasm</location>
        <location evidence="7">Nucleoid</location>
    </subcellularLocation>
</comment>
<dbReference type="InterPro" id="IPR038619">
    <property type="entry name" value="MraZ_sf"/>
</dbReference>
<dbReference type="InterPro" id="IPR020603">
    <property type="entry name" value="MraZ_dom"/>
</dbReference>
<evidence type="ECO:0000313" key="10">
    <source>
        <dbReference type="EMBL" id="OZG51781.1"/>
    </source>
</evidence>
<proteinExistence type="inferred from homology"/>
<feature type="region of interest" description="Disordered" evidence="8">
    <location>
        <begin position="1"/>
        <end position="40"/>
    </location>
</feature>
<dbReference type="HAMAP" id="MF_01008">
    <property type="entry name" value="MraZ"/>
    <property type="match status" value="1"/>
</dbReference>
<keyword evidence="2 7" id="KW-0963">Cytoplasm</keyword>
<dbReference type="OrthoDB" id="9807753at2"/>
<dbReference type="PANTHER" id="PTHR34701">
    <property type="entry name" value="TRANSCRIPTIONAL REGULATOR MRAZ"/>
    <property type="match status" value="1"/>
</dbReference>
<dbReference type="InterPro" id="IPR003444">
    <property type="entry name" value="MraZ"/>
</dbReference>
<dbReference type="GO" id="GO:0005737">
    <property type="term" value="C:cytoplasm"/>
    <property type="evidence" value="ECO:0007669"/>
    <property type="project" value="UniProtKB-UniRule"/>
</dbReference>
<accession>A0A261EY55</accession>
<evidence type="ECO:0000256" key="3">
    <source>
        <dbReference type="ARBA" id="ARBA00022737"/>
    </source>
</evidence>
<evidence type="ECO:0000256" key="1">
    <source>
        <dbReference type="ARBA" id="ARBA00013860"/>
    </source>
</evidence>
<gene>
    <name evidence="7" type="primary">mraZ</name>
    <name evidence="10" type="ORF">PSRA_0861</name>
</gene>
<evidence type="ECO:0000256" key="7">
    <source>
        <dbReference type="HAMAP-Rule" id="MF_01008"/>
    </source>
</evidence>
<dbReference type="InterPro" id="IPR037914">
    <property type="entry name" value="SpoVT-AbrB_sf"/>
</dbReference>
<evidence type="ECO:0000256" key="8">
    <source>
        <dbReference type="SAM" id="MobiDB-lite"/>
    </source>
</evidence>
<dbReference type="InterPro" id="IPR035644">
    <property type="entry name" value="MraZ_C"/>
</dbReference>
<dbReference type="GO" id="GO:0000976">
    <property type="term" value="F:transcription cis-regulatory region binding"/>
    <property type="evidence" value="ECO:0007669"/>
    <property type="project" value="TreeGrafter"/>
</dbReference>
<dbReference type="PANTHER" id="PTHR34701:SF1">
    <property type="entry name" value="TRANSCRIPTIONAL REGULATOR MRAZ"/>
    <property type="match status" value="1"/>
</dbReference>
<dbReference type="CDD" id="cd16320">
    <property type="entry name" value="MraZ_N"/>
    <property type="match status" value="1"/>
</dbReference>
<keyword evidence="4 7" id="KW-0805">Transcription regulation</keyword>
<keyword evidence="5 7" id="KW-0238">DNA-binding</keyword>
<dbReference type="NCBIfam" id="TIGR00242">
    <property type="entry name" value="division/cell wall cluster transcriptional repressor MraZ"/>
    <property type="match status" value="1"/>
</dbReference>
<comment type="caution">
    <text evidence="10">The sequence shown here is derived from an EMBL/GenBank/DDBJ whole genome shotgun (WGS) entry which is preliminary data.</text>
</comment>
<dbReference type="Proteomes" id="UP000216725">
    <property type="component" value="Unassembled WGS sequence"/>
</dbReference>
<evidence type="ECO:0000256" key="5">
    <source>
        <dbReference type="ARBA" id="ARBA00023125"/>
    </source>
</evidence>
<feature type="domain" description="SpoVT-AbrB" evidence="9">
    <location>
        <begin position="123"/>
        <end position="166"/>
    </location>
</feature>
<dbReference type="GO" id="GO:0009295">
    <property type="term" value="C:nucleoid"/>
    <property type="evidence" value="ECO:0007669"/>
    <property type="project" value="UniProtKB-SubCell"/>
</dbReference>
<dbReference type="AlphaFoldDB" id="A0A261EY55"/>
<dbReference type="InterPro" id="IPR035642">
    <property type="entry name" value="MraZ_N"/>
</dbReference>